<dbReference type="Proteomes" id="UP001230207">
    <property type="component" value="Unassembled WGS sequence"/>
</dbReference>
<feature type="region of interest" description="Disordered" evidence="1">
    <location>
        <begin position="27"/>
        <end position="63"/>
    </location>
</feature>
<dbReference type="EMBL" id="JAUSVF010000001">
    <property type="protein sequence ID" value="MDQ0318989.1"/>
    <property type="molecule type" value="Genomic_DNA"/>
</dbReference>
<reference evidence="2 3" key="1">
    <citation type="submission" date="2023-07" db="EMBL/GenBank/DDBJ databases">
        <title>Genomic Encyclopedia of Type Strains, Phase IV (KMG-IV): sequencing the most valuable type-strain genomes for metagenomic binning, comparative biology and taxonomic classification.</title>
        <authorList>
            <person name="Goeker M."/>
        </authorList>
    </citation>
    <scope>NUCLEOTIDE SEQUENCE [LARGE SCALE GENOMIC DNA]</scope>
    <source>
        <strain evidence="2 3">DSM 1112</strain>
    </source>
</reference>
<dbReference type="RefSeq" id="WP_307227504.1">
    <property type="nucleotide sequence ID" value="NZ_JAUSVF010000001.1"/>
</dbReference>
<name>A0ABU0BL67_9HYPH</name>
<evidence type="ECO:0000313" key="2">
    <source>
        <dbReference type="EMBL" id="MDQ0318989.1"/>
    </source>
</evidence>
<accession>A0ABU0BL67</accession>
<organism evidence="2 3">
    <name type="scientific">Pararhizobium capsulatum DSM 1112</name>
    <dbReference type="NCBI Taxonomy" id="1121113"/>
    <lineage>
        <taxon>Bacteria</taxon>
        <taxon>Pseudomonadati</taxon>
        <taxon>Pseudomonadota</taxon>
        <taxon>Alphaproteobacteria</taxon>
        <taxon>Hyphomicrobiales</taxon>
        <taxon>Rhizobiaceae</taxon>
        <taxon>Rhizobium/Agrobacterium group</taxon>
        <taxon>Pararhizobium</taxon>
    </lineage>
</organism>
<gene>
    <name evidence="2" type="ORF">QO002_001127</name>
</gene>
<comment type="caution">
    <text evidence="2">The sequence shown here is derived from an EMBL/GenBank/DDBJ whole genome shotgun (WGS) entry which is preliminary data.</text>
</comment>
<proteinExistence type="predicted"/>
<keyword evidence="3" id="KW-1185">Reference proteome</keyword>
<feature type="compositionally biased region" description="Basic and acidic residues" evidence="1">
    <location>
        <begin position="41"/>
        <end position="53"/>
    </location>
</feature>
<protein>
    <submittedName>
        <fullName evidence="2">Uncharacterized protein</fullName>
    </submittedName>
</protein>
<evidence type="ECO:0000313" key="3">
    <source>
        <dbReference type="Proteomes" id="UP001230207"/>
    </source>
</evidence>
<sequence>MAERLDVAMLRELINEPLQAPQVKANLGRPQRADVSSMSDAELRAHRTQQARDRRARIAASEEERKTVIRTADTTRQALADAAMMILHENGPGAERIMEVLREVYDVQIGAPMAIRGQCRDRRLKPKYVSYPPMTAGERVRKLRSII</sequence>
<evidence type="ECO:0000256" key="1">
    <source>
        <dbReference type="SAM" id="MobiDB-lite"/>
    </source>
</evidence>